<gene>
    <name evidence="3" type="ORF">CTAYLR_005638</name>
</gene>
<dbReference type="AlphaFoldDB" id="A0AAD7UNR6"/>
<feature type="domain" description="ABC1 atypical kinase-like" evidence="2">
    <location>
        <begin position="142"/>
        <end position="387"/>
    </location>
</feature>
<dbReference type="PANTHER" id="PTHR45890:SF1">
    <property type="entry name" value="AARF DOMAIN CONTAINING KINASE 2"/>
    <property type="match status" value="1"/>
</dbReference>
<dbReference type="InterPro" id="IPR052402">
    <property type="entry name" value="ADCK_kinase"/>
</dbReference>
<evidence type="ECO:0000256" key="1">
    <source>
        <dbReference type="ARBA" id="ARBA00009670"/>
    </source>
</evidence>
<evidence type="ECO:0000259" key="2">
    <source>
        <dbReference type="Pfam" id="PF03109"/>
    </source>
</evidence>
<keyword evidence="4" id="KW-1185">Reference proteome</keyword>
<accession>A0AAD7UNR6</accession>
<dbReference type="InterPro" id="IPR004147">
    <property type="entry name" value="ABC1_dom"/>
</dbReference>
<sequence length="493" mass="54925">MMLRQSSRVLRRAAALSTSTTTVVVWPRETRLPIVPPTPALCLATTTTTTTSTEVVLWQRVRGVAREFLRYVQLWVALTRLCLLASPLALLVPLKVLISDEAAWRYALWAAQAAGPTVVKLSQWASSRDDRFPKEFCRRFSKLQDEARPHAWHHTEALLAKALGPDWARILDVDRVPVGSGCVAQVHRATVLVDTSDSKKGDEVAVKVVHPAARRRVLSDLDLLRVVARVFERLVPVARWISLPEAVDEFGKSLEPQMDMLREAANLRQLKHNFESYPAVTFPTPRLSLSTPDVLVEDFVRGVPMTRFKTGDPRLRSRLSRIGVDAVCKMIFHDNLLHGDLHPGNIVVVDQNRRVCFIDAGIVVELSKTQHKHLVDVLGALMRHDGAAAGRLIVAKAKTDDRDRPDWSQAQDRFCAVLQAITDTCADEAFFDHVGDYAARIFQSAADNKLRLDGFFVSTAIAIRVMEGVATALDKDVKIGRLAVPWVVSAPHH</sequence>
<comment type="caution">
    <text evidence="3">The sequence shown here is derived from an EMBL/GenBank/DDBJ whole genome shotgun (WGS) entry which is preliminary data.</text>
</comment>
<reference evidence="3" key="1">
    <citation type="submission" date="2023-01" db="EMBL/GenBank/DDBJ databases">
        <title>Metagenome sequencing of chrysophaentin producing Chrysophaeum taylorii.</title>
        <authorList>
            <person name="Davison J."/>
            <person name="Bewley C."/>
        </authorList>
    </citation>
    <scope>NUCLEOTIDE SEQUENCE</scope>
    <source>
        <strain evidence="3">NIES-1699</strain>
    </source>
</reference>
<dbReference type="PANTHER" id="PTHR45890">
    <property type="entry name" value="AARF DOMAIN CONTAINING KINASE 2 (PREDICTED)"/>
    <property type="match status" value="1"/>
</dbReference>
<dbReference type="Proteomes" id="UP001230188">
    <property type="component" value="Unassembled WGS sequence"/>
</dbReference>
<dbReference type="GO" id="GO:0005739">
    <property type="term" value="C:mitochondrion"/>
    <property type="evidence" value="ECO:0007669"/>
    <property type="project" value="TreeGrafter"/>
</dbReference>
<organism evidence="3 4">
    <name type="scientific">Chrysophaeum taylorii</name>
    <dbReference type="NCBI Taxonomy" id="2483200"/>
    <lineage>
        <taxon>Eukaryota</taxon>
        <taxon>Sar</taxon>
        <taxon>Stramenopiles</taxon>
        <taxon>Ochrophyta</taxon>
        <taxon>Pelagophyceae</taxon>
        <taxon>Pelagomonadales</taxon>
        <taxon>Pelagomonadaceae</taxon>
        <taxon>Chrysophaeum</taxon>
    </lineage>
</organism>
<dbReference type="InterPro" id="IPR044095">
    <property type="entry name" value="ADCK2_dom"/>
</dbReference>
<proteinExistence type="inferred from homology"/>
<dbReference type="Pfam" id="PF03109">
    <property type="entry name" value="ABC1"/>
    <property type="match status" value="1"/>
</dbReference>
<evidence type="ECO:0000313" key="3">
    <source>
        <dbReference type="EMBL" id="KAJ8613992.1"/>
    </source>
</evidence>
<dbReference type="CDD" id="cd13971">
    <property type="entry name" value="ADCK2-like"/>
    <property type="match status" value="1"/>
</dbReference>
<dbReference type="Gene3D" id="1.10.510.10">
    <property type="entry name" value="Transferase(Phosphotransferase) domain 1"/>
    <property type="match status" value="1"/>
</dbReference>
<comment type="similarity">
    <text evidence="1">Belongs to the protein kinase superfamily. ADCK protein kinase family.</text>
</comment>
<protein>
    <recommendedName>
        <fullName evidence="2">ABC1 atypical kinase-like domain-containing protein</fullName>
    </recommendedName>
</protein>
<dbReference type="EMBL" id="JAQMWT010000014">
    <property type="protein sequence ID" value="KAJ8613992.1"/>
    <property type="molecule type" value="Genomic_DNA"/>
</dbReference>
<evidence type="ECO:0000313" key="4">
    <source>
        <dbReference type="Proteomes" id="UP001230188"/>
    </source>
</evidence>
<dbReference type="SUPFAM" id="SSF56112">
    <property type="entry name" value="Protein kinase-like (PK-like)"/>
    <property type="match status" value="1"/>
</dbReference>
<name>A0AAD7UNR6_9STRA</name>
<dbReference type="InterPro" id="IPR011009">
    <property type="entry name" value="Kinase-like_dom_sf"/>
</dbReference>